<gene>
    <name evidence="2" type="ORF">ATC1_12402</name>
</gene>
<proteinExistence type="predicted"/>
<dbReference type="Proteomes" id="UP000053370">
    <property type="component" value="Unassembled WGS sequence"/>
</dbReference>
<keyword evidence="3" id="KW-1185">Reference proteome</keyword>
<dbReference type="Gene3D" id="3.10.105.10">
    <property type="entry name" value="Dipeptide-binding Protein, Domain 3"/>
    <property type="match status" value="1"/>
</dbReference>
<evidence type="ECO:0000313" key="3">
    <source>
        <dbReference type="Proteomes" id="UP000053370"/>
    </source>
</evidence>
<dbReference type="Gene3D" id="3.40.190.10">
    <property type="entry name" value="Periplasmic binding protein-like II"/>
    <property type="match status" value="1"/>
</dbReference>
<reference evidence="2" key="1">
    <citation type="journal article" date="2015" name="Genome Announc.">
        <title>Draft Genome Sequence of Anaerolineae Strain TC1, a Novel Isolate from a Methanogenic Wastewater Treatment System.</title>
        <authorList>
            <person name="Matsuura N."/>
            <person name="Tourlousse D.M."/>
            <person name="Sun L."/>
            <person name="Toyonaga M."/>
            <person name="Kuroda K."/>
            <person name="Ohashi A."/>
            <person name="Cruz R."/>
            <person name="Yamaguchi T."/>
            <person name="Sekiguchi Y."/>
        </authorList>
    </citation>
    <scope>NUCLEOTIDE SEQUENCE [LARGE SCALE GENOMIC DNA]</scope>
    <source>
        <strain evidence="2">TC1</strain>
    </source>
</reference>
<protein>
    <submittedName>
        <fullName evidence="2">ABC-type transport system, periplasmic component</fullName>
    </submittedName>
</protein>
<sequence length="466" mass="53628">MKEIIVGLSKCRMLPIGQTTDAWDVLSVQNLIYEPLVRARNGRIFPALAQSWQIFDNGRKWIFSLRPDITFHDGSVCTMEDVVRSFEEMRNARDSFGMPGPFSRYLSGLEFNILNSNTLEVLSEYPNGDIADFLSEIFIRKFDHNTEQLIGTGPYELSNYEPNQKIILQKQKKYSSDLMYQKIEFRIIPDAEDRYEMLKTGQIHLAMNLDQLKDRPEENPDFKWHKSINTLSVIGFLNGFEAPFNNPEARLAINLAVDVKGLIHEVLHDLAVPASTVVSPFHCGFESTLQPIPYDPDRAKAIFSKVDLPSELVFRTPTFMPDRAVETSTYIVEQLSKIGLPAKIDVMKDRPEYAREVGAKKTGHIALFDSSPHSSYRILSDKISSEQKGLWWQGIKDEKMDSLIREAHAEYDVLPRERCYANALRYLNQNPFWLYLYHPIFVNANRPEVDDIELTHEGLLRFPGTW</sequence>
<dbReference type="RefSeq" id="WP_062278658.1">
    <property type="nucleotide sequence ID" value="NZ_DF968180.1"/>
</dbReference>
<dbReference type="OrthoDB" id="9783874at2"/>
<dbReference type="InterPro" id="IPR039424">
    <property type="entry name" value="SBP_5"/>
</dbReference>
<dbReference type="InterPro" id="IPR030678">
    <property type="entry name" value="Peptide/Ni-bd"/>
</dbReference>
<dbReference type="PIRSF" id="PIRSF002741">
    <property type="entry name" value="MppA"/>
    <property type="match status" value="1"/>
</dbReference>
<accession>A0A0K8PCJ3</accession>
<dbReference type="PANTHER" id="PTHR30290">
    <property type="entry name" value="PERIPLASMIC BINDING COMPONENT OF ABC TRANSPORTER"/>
    <property type="match status" value="1"/>
</dbReference>
<name>A0A0K8PCJ3_9CHLR</name>
<dbReference type="AlphaFoldDB" id="A0A0K8PCJ3"/>
<dbReference type="GO" id="GO:0042597">
    <property type="term" value="C:periplasmic space"/>
    <property type="evidence" value="ECO:0007669"/>
    <property type="project" value="UniProtKB-ARBA"/>
</dbReference>
<dbReference type="InterPro" id="IPR000914">
    <property type="entry name" value="SBP_5_dom"/>
</dbReference>
<dbReference type="GO" id="GO:1904680">
    <property type="term" value="F:peptide transmembrane transporter activity"/>
    <property type="evidence" value="ECO:0007669"/>
    <property type="project" value="TreeGrafter"/>
</dbReference>
<feature type="domain" description="Solute-binding protein family 5" evidence="1">
    <location>
        <begin position="44"/>
        <end position="350"/>
    </location>
</feature>
<dbReference type="Gene3D" id="3.90.76.10">
    <property type="entry name" value="Dipeptide-binding Protein, Domain 1"/>
    <property type="match status" value="1"/>
</dbReference>
<dbReference type="EMBL" id="DF968180">
    <property type="protein sequence ID" value="GAP39865.1"/>
    <property type="molecule type" value="Genomic_DNA"/>
</dbReference>
<organism evidence="2">
    <name type="scientific">Flexilinea flocculi</name>
    <dbReference type="NCBI Taxonomy" id="1678840"/>
    <lineage>
        <taxon>Bacteria</taxon>
        <taxon>Bacillati</taxon>
        <taxon>Chloroflexota</taxon>
        <taxon>Anaerolineae</taxon>
        <taxon>Anaerolineales</taxon>
        <taxon>Anaerolineaceae</taxon>
        <taxon>Flexilinea</taxon>
    </lineage>
</organism>
<dbReference type="GO" id="GO:0043190">
    <property type="term" value="C:ATP-binding cassette (ABC) transporter complex"/>
    <property type="evidence" value="ECO:0007669"/>
    <property type="project" value="InterPro"/>
</dbReference>
<evidence type="ECO:0000259" key="1">
    <source>
        <dbReference type="Pfam" id="PF00496"/>
    </source>
</evidence>
<dbReference type="SUPFAM" id="SSF53850">
    <property type="entry name" value="Periplasmic binding protein-like II"/>
    <property type="match status" value="1"/>
</dbReference>
<dbReference type="Pfam" id="PF00496">
    <property type="entry name" value="SBP_bac_5"/>
    <property type="match status" value="1"/>
</dbReference>
<dbReference type="GO" id="GO:0015833">
    <property type="term" value="P:peptide transport"/>
    <property type="evidence" value="ECO:0007669"/>
    <property type="project" value="TreeGrafter"/>
</dbReference>
<evidence type="ECO:0000313" key="2">
    <source>
        <dbReference type="EMBL" id="GAP39865.1"/>
    </source>
</evidence>
<dbReference type="STRING" id="1678840.ATC1_12402"/>